<evidence type="ECO:0000256" key="6">
    <source>
        <dbReference type="RuleBase" id="RU366026"/>
    </source>
</evidence>
<dbReference type="GO" id="GO:0008817">
    <property type="term" value="F:corrinoid adenosyltransferase activity"/>
    <property type="evidence" value="ECO:0007669"/>
    <property type="project" value="UniProtKB-UniRule"/>
</dbReference>
<keyword evidence="3 6" id="KW-0808">Transferase</keyword>
<dbReference type="Proteomes" id="UP000229757">
    <property type="component" value="Chromosome"/>
</dbReference>
<feature type="domain" description="Cobalamin adenosyltransferase-like" evidence="7">
    <location>
        <begin position="8"/>
        <end position="167"/>
    </location>
</feature>
<keyword evidence="9" id="KW-1185">Reference proteome</keyword>
<dbReference type="Gene3D" id="1.20.1200.10">
    <property type="entry name" value="Cobalamin adenosyltransferase-like"/>
    <property type="match status" value="1"/>
</dbReference>
<dbReference type="InterPro" id="IPR036451">
    <property type="entry name" value="CblAdoTrfase-like_sf"/>
</dbReference>
<protein>
    <recommendedName>
        <fullName evidence="6">Corrinoid adenosyltransferase</fullName>
        <ecNumber evidence="6">2.5.1.17</ecNumber>
    </recommendedName>
    <alternativeName>
        <fullName evidence="6">Cob(II)alamin adenosyltransferase</fullName>
    </alternativeName>
    <alternativeName>
        <fullName evidence="6">Cob(II)yrinic acid a,c-diamide adenosyltransferase</fullName>
    </alternativeName>
    <alternativeName>
        <fullName evidence="6">Cobinamide/cobalamin adenosyltransferase</fullName>
    </alternativeName>
</protein>
<comment type="subunit">
    <text evidence="2">Homotrimer.</text>
</comment>
<keyword evidence="5 6" id="KW-0067">ATP-binding</keyword>
<dbReference type="RefSeq" id="WP_100257359.1">
    <property type="nucleotide sequence ID" value="NZ_CP011797.1"/>
</dbReference>
<comment type="pathway">
    <text evidence="6">Cofactor biosynthesis; adenosylcobalamin biosynthesis; adenosylcobalamin from cob(II)yrinate a,c-diamide: step 2/7.</text>
</comment>
<dbReference type="KEGG" id="rfo:REIFOR_01939"/>
<organism evidence="8 9">
    <name type="scientific">Reinekea forsetii</name>
    <dbReference type="NCBI Taxonomy" id="1336806"/>
    <lineage>
        <taxon>Bacteria</taxon>
        <taxon>Pseudomonadati</taxon>
        <taxon>Pseudomonadota</taxon>
        <taxon>Gammaproteobacteria</taxon>
        <taxon>Oceanospirillales</taxon>
        <taxon>Saccharospirillaceae</taxon>
        <taxon>Reinekea</taxon>
    </lineage>
</organism>
<evidence type="ECO:0000313" key="8">
    <source>
        <dbReference type="EMBL" id="ATX77076.1"/>
    </source>
</evidence>
<dbReference type="EMBL" id="CP011797">
    <property type="protein sequence ID" value="ATX77076.1"/>
    <property type="molecule type" value="Genomic_DNA"/>
</dbReference>
<dbReference type="AlphaFoldDB" id="A0A2K8KWL2"/>
<evidence type="ECO:0000256" key="1">
    <source>
        <dbReference type="ARBA" id="ARBA00007487"/>
    </source>
</evidence>
<dbReference type="OrthoDB" id="9778896at2"/>
<dbReference type="GO" id="GO:0009236">
    <property type="term" value="P:cobalamin biosynthetic process"/>
    <property type="evidence" value="ECO:0007669"/>
    <property type="project" value="UniProtKB-UniRule"/>
</dbReference>
<dbReference type="InterPro" id="IPR029499">
    <property type="entry name" value="PduO-typ"/>
</dbReference>
<proteinExistence type="inferred from homology"/>
<accession>A0A2K8KWL2</accession>
<keyword evidence="6" id="KW-0169">Cobalamin biosynthesis</keyword>
<dbReference type="UniPathway" id="UPA00148">
    <property type="reaction ID" value="UER00233"/>
</dbReference>
<evidence type="ECO:0000313" key="9">
    <source>
        <dbReference type="Proteomes" id="UP000229757"/>
    </source>
</evidence>
<dbReference type="EC" id="2.5.1.17" evidence="6"/>
<evidence type="ECO:0000256" key="5">
    <source>
        <dbReference type="ARBA" id="ARBA00022840"/>
    </source>
</evidence>
<keyword evidence="4 6" id="KW-0547">Nucleotide-binding</keyword>
<dbReference type="NCBIfam" id="TIGR00636">
    <property type="entry name" value="PduO_Nterm"/>
    <property type="match status" value="1"/>
</dbReference>
<comment type="catalytic activity">
    <reaction evidence="6">
        <text>2 cob(II)alamin + reduced [electron-transfer flavoprotein] + 2 ATP = 2 adenosylcob(III)alamin + 2 triphosphate + oxidized [electron-transfer flavoprotein] + 3 H(+)</text>
        <dbReference type="Rhea" id="RHEA:28671"/>
        <dbReference type="Rhea" id="RHEA-COMP:10685"/>
        <dbReference type="Rhea" id="RHEA-COMP:10686"/>
        <dbReference type="ChEBI" id="CHEBI:15378"/>
        <dbReference type="ChEBI" id="CHEBI:16304"/>
        <dbReference type="ChEBI" id="CHEBI:18036"/>
        <dbReference type="ChEBI" id="CHEBI:18408"/>
        <dbReference type="ChEBI" id="CHEBI:30616"/>
        <dbReference type="ChEBI" id="CHEBI:57692"/>
        <dbReference type="ChEBI" id="CHEBI:58307"/>
        <dbReference type="EC" id="2.5.1.17"/>
    </reaction>
</comment>
<dbReference type="PANTHER" id="PTHR12213">
    <property type="entry name" value="CORRINOID ADENOSYLTRANSFERASE"/>
    <property type="match status" value="1"/>
</dbReference>
<dbReference type="FunFam" id="1.20.1200.10:FF:000001">
    <property type="entry name" value="Cob(I)yrinic acid a,c-diamide adenosyltransferase"/>
    <property type="match status" value="1"/>
</dbReference>
<comment type="catalytic activity">
    <reaction evidence="6">
        <text>2 cob(II)yrinate a,c diamide + reduced [electron-transfer flavoprotein] + 2 ATP = 2 adenosylcob(III)yrinate a,c-diamide + 2 triphosphate + oxidized [electron-transfer flavoprotein] + 3 H(+)</text>
        <dbReference type="Rhea" id="RHEA:11528"/>
        <dbReference type="Rhea" id="RHEA-COMP:10685"/>
        <dbReference type="Rhea" id="RHEA-COMP:10686"/>
        <dbReference type="ChEBI" id="CHEBI:15378"/>
        <dbReference type="ChEBI" id="CHEBI:18036"/>
        <dbReference type="ChEBI" id="CHEBI:30616"/>
        <dbReference type="ChEBI" id="CHEBI:57692"/>
        <dbReference type="ChEBI" id="CHEBI:58307"/>
        <dbReference type="ChEBI" id="CHEBI:58503"/>
        <dbReference type="ChEBI" id="CHEBI:58537"/>
        <dbReference type="EC" id="2.5.1.17"/>
    </reaction>
</comment>
<name>A0A2K8KWL2_9GAMM</name>
<dbReference type="InterPro" id="IPR016030">
    <property type="entry name" value="CblAdoTrfase-like"/>
</dbReference>
<sequence>MGYRLTKIYTKTGDNGTTGLGINERIAKDSLRIQAIGDIDELNSTLGFFIESVAPTSTHRDELRQIQHDLFDLGGELAMPDYSLLDGAIIDQLEALIDRDNAELPPLTNFILPGGNEAAARCHMARALCRRVERTVVTFNRAEDKPHTLAQTYLNRLSDYLFVLARLLVQEQGDAEVLWQSRHRRDPK</sequence>
<dbReference type="Pfam" id="PF01923">
    <property type="entry name" value="Cob_adeno_trans"/>
    <property type="match status" value="1"/>
</dbReference>
<gene>
    <name evidence="8" type="ORF">REIFOR_01939</name>
</gene>
<dbReference type="SUPFAM" id="SSF89028">
    <property type="entry name" value="Cobalamin adenosyltransferase-like"/>
    <property type="match status" value="1"/>
</dbReference>
<dbReference type="PANTHER" id="PTHR12213:SF0">
    <property type="entry name" value="CORRINOID ADENOSYLTRANSFERASE MMAB"/>
    <property type="match status" value="1"/>
</dbReference>
<evidence type="ECO:0000256" key="4">
    <source>
        <dbReference type="ARBA" id="ARBA00022741"/>
    </source>
</evidence>
<comment type="similarity">
    <text evidence="1 6">Belongs to the Cob(I)alamin adenosyltransferase family.</text>
</comment>
<evidence type="ECO:0000259" key="7">
    <source>
        <dbReference type="Pfam" id="PF01923"/>
    </source>
</evidence>
<evidence type="ECO:0000256" key="3">
    <source>
        <dbReference type="ARBA" id="ARBA00022679"/>
    </source>
</evidence>
<reference evidence="8 9" key="1">
    <citation type="journal article" date="2017" name="Environ. Microbiol.">
        <title>Genomic and physiological analyses of 'Reinekea forsetii' reveal a versatile opportunistic lifestyle during spring algae blooms.</title>
        <authorList>
            <person name="Avci B."/>
            <person name="Hahnke R.L."/>
            <person name="Chafee M."/>
            <person name="Fischer T."/>
            <person name="Gruber-Vodicka H."/>
            <person name="Tegetmeyer H.E."/>
            <person name="Harder J."/>
            <person name="Fuchs B.M."/>
            <person name="Amann R.I."/>
            <person name="Teeling H."/>
        </authorList>
    </citation>
    <scope>NUCLEOTIDE SEQUENCE [LARGE SCALE GENOMIC DNA]</scope>
    <source>
        <strain evidence="8 9">Hel1_31_D35</strain>
    </source>
</reference>
<dbReference type="GO" id="GO:0005524">
    <property type="term" value="F:ATP binding"/>
    <property type="evidence" value="ECO:0007669"/>
    <property type="project" value="UniProtKB-UniRule"/>
</dbReference>
<evidence type="ECO:0000256" key="2">
    <source>
        <dbReference type="ARBA" id="ARBA00011233"/>
    </source>
</evidence>